<proteinExistence type="predicted"/>
<keyword evidence="9" id="KW-0472">Membrane</keyword>
<name>A0A371RGK5_9PROT</name>
<evidence type="ECO:0000256" key="6">
    <source>
        <dbReference type="ARBA" id="ARBA00022729"/>
    </source>
</evidence>
<accession>A0A371RGK5</accession>
<evidence type="ECO:0000256" key="5">
    <source>
        <dbReference type="ARBA" id="ARBA00022692"/>
    </source>
</evidence>
<comment type="subunit">
    <text evidence="2">Homotrimer.</text>
</comment>
<dbReference type="AlphaFoldDB" id="A0A371RGK5"/>
<dbReference type="GO" id="GO:0046930">
    <property type="term" value="C:pore complex"/>
    <property type="evidence" value="ECO:0007669"/>
    <property type="project" value="UniProtKB-KW"/>
</dbReference>
<dbReference type="InterPro" id="IPR023614">
    <property type="entry name" value="Porin_dom_sf"/>
</dbReference>
<keyword evidence="6 11" id="KW-0732">Signal</keyword>
<evidence type="ECO:0000313" key="13">
    <source>
        <dbReference type="EMBL" id="RFB04593.1"/>
    </source>
</evidence>
<feature type="domain" description="Porin" evidence="12">
    <location>
        <begin position="11"/>
        <end position="325"/>
    </location>
</feature>
<evidence type="ECO:0000256" key="4">
    <source>
        <dbReference type="ARBA" id="ARBA00022452"/>
    </source>
</evidence>
<dbReference type="OrthoDB" id="974738at2"/>
<evidence type="ECO:0000256" key="1">
    <source>
        <dbReference type="ARBA" id="ARBA00004571"/>
    </source>
</evidence>
<dbReference type="GO" id="GO:0009279">
    <property type="term" value="C:cell outer membrane"/>
    <property type="evidence" value="ECO:0007669"/>
    <property type="project" value="UniProtKB-SubCell"/>
</dbReference>
<dbReference type="PANTHER" id="PTHR34501:SF9">
    <property type="entry name" value="MAJOR OUTER MEMBRANE PROTEIN P.IA"/>
    <property type="match status" value="1"/>
</dbReference>
<dbReference type="SUPFAM" id="SSF56935">
    <property type="entry name" value="Porins"/>
    <property type="match status" value="1"/>
</dbReference>
<keyword evidence="3" id="KW-0813">Transport</keyword>
<dbReference type="RefSeq" id="WP_116391225.1">
    <property type="nucleotide sequence ID" value="NZ_QUQO01000001.1"/>
</dbReference>
<reference evidence="13 14" key="1">
    <citation type="submission" date="2018-08" db="EMBL/GenBank/DDBJ databases">
        <title>Parvularcula sp. SM1705, isolated from surface water of the South Sea China.</title>
        <authorList>
            <person name="Sun L."/>
        </authorList>
    </citation>
    <scope>NUCLEOTIDE SEQUENCE [LARGE SCALE GENOMIC DNA]</scope>
    <source>
        <strain evidence="13 14">SM1705</strain>
    </source>
</reference>
<evidence type="ECO:0000259" key="12">
    <source>
        <dbReference type="Pfam" id="PF13609"/>
    </source>
</evidence>
<evidence type="ECO:0000256" key="10">
    <source>
        <dbReference type="ARBA" id="ARBA00023237"/>
    </source>
</evidence>
<dbReference type="InterPro" id="IPR050298">
    <property type="entry name" value="Gram-neg_bact_OMP"/>
</dbReference>
<feature type="chain" id="PRO_5017068158" evidence="11">
    <location>
        <begin position="23"/>
        <end position="369"/>
    </location>
</feature>
<dbReference type="Proteomes" id="UP000264589">
    <property type="component" value="Unassembled WGS sequence"/>
</dbReference>
<evidence type="ECO:0000256" key="9">
    <source>
        <dbReference type="ARBA" id="ARBA00023136"/>
    </source>
</evidence>
<evidence type="ECO:0000256" key="8">
    <source>
        <dbReference type="ARBA" id="ARBA00023114"/>
    </source>
</evidence>
<dbReference type="Gene3D" id="2.40.160.10">
    <property type="entry name" value="Porin"/>
    <property type="match status" value="1"/>
</dbReference>
<comment type="caution">
    <text evidence="13">The sequence shown here is derived from an EMBL/GenBank/DDBJ whole genome shotgun (WGS) entry which is preliminary data.</text>
</comment>
<evidence type="ECO:0000256" key="2">
    <source>
        <dbReference type="ARBA" id="ARBA00011233"/>
    </source>
</evidence>
<dbReference type="PANTHER" id="PTHR34501">
    <property type="entry name" value="PROTEIN YDDL-RELATED"/>
    <property type="match status" value="1"/>
</dbReference>
<evidence type="ECO:0000256" key="7">
    <source>
        <dbReference type="ARBA" id="ARBA00023065"/>
    </source>
</evidence>
<keyword evidence="8" id="KW-0626">Porin</keyword>
<dbReference type="GO" id="GO:0006811">
    <property type="term" value="P:monoatomic ion transport"/>
    <property type="evidence" value="ECO:0007669"/>
    <property type="project" value="UniProtKB-KW"/>
</dbReference>
<keyword evidence="14" id="KW-1185">Reference proteome</keyword>
<sequence length="369" mass="39196">MKIKVGAPLAASFVALMATSWAGEDQKYDLTLYGLGHLSLDQADNVPDDAARLASNSSRIGARGKFRLNDAIAVIAQFEQGIDLTNAGSNDGNGPGDTSDVFTRARDSYIGITGAFGTLKYGRQGLLNQWLYDVNYFADQVGDLGNIWGGTGYAGRGDNTVSYETPDFNGFSGIVLYTASPSDTADDEIFAFKGQYKNNGWSLAAAWSEATPMVSSLEEHTVAALTAQFRFPKTTMNGIDISGSVIGAGFQSESDIGGVSGNDRDSFTLGGALNVDGRHTFKAQYTMSDSEYSDGDANQFALGYDFALTDYLTLYAAYAETRNDDLAAFTANNYGHGKAQGPDSLGADPAVFSIGAVFSFECSCSDWGK</sequence>
<evidence type="ECO:0000256" key="11">
    <source>
        <dbReference type="SAM" id="SignalP"/>
    </source>
</evidence>
<dbReference type="CDD" id="cd00342">
    <property type="entry name" value="gram_neg_porins"/>
    <property type="match status" value="1"/>
</dbReference>
<organism evidence="13 14">
    <name type="scientific">Parvularcula marina</name>
    <dbReference type="NCBI Taxonomy" id="2292771"/>
    <lineage>
        <taxon>Bacteria</taxon>
        <taxon>Pseudomonadati</taxon>
        <taxon>Pseudomonadota</taxon>
        <taxon>Alphaproteobacteria</taxon>
        <taxon>Parvularculales</taxon>
        <taxon>Parvularculaceae</taxon>
        <taxon>Parvularcula</taxon>
    </lineage>
</organism>
<comment type="subcellular location">
    <subcellularLocation>
        <location evidence="1">Cell outer membrane</location>
        <topology evidence="1">Multi-pass membrane protein</topology>
    </subcellularLocation>
</comment>
<keyword evidence="7" id="KW-0406">Ion transport</keyword>
<gene>
    <name evidence="13" type="ORF">DX908_04445</name>
</gene>
<keyword evidence="10" id="KW-0998">Cell outer membrane</keyword>
<evidence type="ECO:0000313" key="14">
    <source>
        <dbReference type="Proteomes" id="UP000264589"/>
    </source>
</evidence>
<dbReference type="InterPro" id="IPR033900">
    <property type="entry name" value="Gram_neg_porin_domain"/>
</dbReference>
<dbReference type="Pfam" id="PF13609">
    <property type="entry name" value="Porin_4"/>
    <property type="match status" value="1"/>
</dbReference>
<feature type="signal peptide" evidence="11">
    <location>
        <begin position="1"/>
        <end position="22"/>
    </location>
</feature>
<dbReference type="InParanoid" id="A0A371RGK5"/>
<dbReference type="GO" id="GO:0015288">
    <property type="term" value="F:porin activity"/>
    <property type="evidence" value="ECO:0007669"/>
    <property type="project" value="UniProtKB-KW"/>
</dbReference>
<evidence type="ECO:0000256" key="3">
    <source>
        <dbReference type="ARBA" id="ARBA00022448"/>
    </source>
</evidence>
<dbReference type="EMBL" id="QUQO01000001">
    <property type="protein sequence ID" value="RFB04593.1"/>
    <property type="molecule type" value="Genomic_DNA"/>
</dbReference>
<dbReference type="FunCoup" id="A0A371RGK5">
    <property type="interactions" value="244"/>
</dbReference>
<keyword evidence="5" id="KW-0812">Transmembrane</keyword>
<keyword evidence="4" id="KW-1134">Transmembrane beta strand</keyword>
<protein>
    <submittedName>
        <fullName evidence="13">Porin</fullName>
    </submittedName>
</protein>